<sequence length="73" mass="7983">MKFTDLNAVMAAVRGWCDAKDAVVAFGYYGYIPGEWEVRVFTPTSISPIVHSDLCYALLAACLEASRKLLVPA</sequence>
<accession>A0A225CZ90</accession>
<evidence type="ECO:0000313" key="1">
    <source>
        <dbReference type="EMBL" id="OWK34661.1"/>
    </source>
</evidence>
<dbReference type="EMBL" id="NIDE01000020">
    <property type="protein sequence ID" value="OWK34661.1"/>
    <property type="molecule type" value="Genomic_DNA"/>
</dbReference>
<organism evidence="1 2">
    <name type="scientific">Fimbriiglobus ruber</name>
    <dbReference type="NCBI Taxonomy" id="1908690"/>
    <lineage>
        <taxon>Bacteria</taxon>
        <taxon>Pseudomonadati</taxon>
        <taxon>Planctomycetota</taxon>
        <taxon>Planctomycetia</taxon>
        <taxon>Gemmatales</taxon>
        <taxon>Gemmataceae</taxon>
        <taxon>Fimbriiglobus</taxon>
    </lineage>
</organism>
<protein>
    <submittedName>
        <fullName evidence="1">Uncharacterized protein</fullName>
    </submittedName>
</protein>
<comment type="caution">
    <text evidence="1">The sequence shown here is derived from an EMBL/GenBank/DDBJ whole genome shotgun (WGS) entry which is preliminary data.</text>
</comment>
<dbReference type="AlphaFoldDB" id="A0A225CZ90"/>
<dbReference type="Proteomes" id="UP000214646">
    <property type="component" value="Unassembled WGS sequence"/>
</dbReference>
<keyword evidence="2" id="KW-1185">Reference proteome</keyword>
<name>A0A225CZ90_9BACT</name>
<gene>
    <name evidence="1" type="ORF">FRUB_10632</name>
</gene>
<reference evidence="2" key="1">
    <citation type="submission" date="2017-06" db="EMBL/GenBank/DDBJ databases">
        <title>Genome analysis of Fimbriiglobus ruber SP5, the first member of the order Planctomycetales with confirmed chitinolytic capability.</title>
        <authorList>
            <person name="Ravin N.V."/>
            <person name="Rakitin A.L."/>
            <person name="Ivanova A.A."/>
            <person name="Beletsky A.V."/>
            <person name="Kulichevskaya I.S."/>
            <person name="Mardanov A.V."/>
            <person name="Dedysh S.N."/>
        </authorList>
    </citation>
    <scope>NUCLEOTIDE SEQUENCE [LARGE SCALE GENOMIC DNA]</scope>
    <source>
        <strain evidence="2">SP5</strain>
    </source>
</reference>
<evidence type="ECO:0000313" key="2">
    <source>
        <dbReference type="Proteomes" id="UP000214646"/>
    </source>
</evidence>
<proteinExistence type="predicted"/>